<keyword evidence="3" id="KW-1185">Reference proteome</keyword>
<dbReference type="EMBL" id="JAGGMS010000001">
    <property type="protein sequence ID" value="MBP2184056.1"/>
    <property type="molecule type" value="Genomic_DNA"/>
</dbReference>
<dbReference type="Pfam" id="PF01370">
    <property type="entry name" value="Epimerase"/>
    <property type="match status" value="1"/>
</dbReference>
<dbReference type="InterPro" id="IPR036291">
    <property type="entry name" value="NAD(P)-bd_dom_sf"/>
</dbReference>
<protein>
    <submittedName>
        <fullName evidence="2">Nucleoside-diphosphate-sugar epimerase</fullName>
    </submittedName>
</protein>
<evidence type="ECO:0000259" key="1">
    <source>
        <dbReference type="Pfam" id="PF01370"/>
    </source>
</evidence>
<evidence type="ECO:0000313" key="3">
    <source>
        <dbReference type="Proteomes" id="UP000741013"/>
    </source>
</evidence>
<name>A0ABS4PXA0_9PSEU</name>
<evidence type="ECO:0000313" key="2">
    <source>
        <dbReference type="EMBL" id="MBP2184056.1"/>
    </source>
</evidence>
<dbReference type="Proteomes" id="UP000741013">
    <property type="component" value="Unassembled WGS sequence"/>
</dbReference>
<dbReference type="InterPro" id="IPR001509">
    <property type="entry name" value="Epimerase_deHydtase"/>
</dbReference>
<comment type="caution">
    <text evidence="2">The sequence shown here is derived from an EMBL/GenBank/DDBJ whole genome shotgun (WGS) entry which is preliminary data.</text>
</comment>
<dbReference type="Gene3D" id="3.40.50.720">
    <property type="entry name" value="NAD(P)-binding Rossmann-like Domain"/>
    <property type="match status" value="1"/>
</dbReference>
<sequence length="318" mass="33776">MIGRAVAGRLLADGWSVHVTGRDEARVPSALVDAGVRFSSVERDDEAGLREALGSGVDLLVDCLCFTAAHARSLIPLARHANSTVMMSSRAVYIDGDGNHVNSAVAPRFDGPVTEQQPTVAPGSMPYDSPEGYGPNKVAAERTLLDSGLPVTVLRPSRVHGPGALSPREWYFLKRALDRRPAVLLAGRGADHASAAVNIAALVALVADRPGRRILNAADPDAPDVLSISRIIAAAAGHSWREVLLGDDAPPGLGRHPWHRVPPIVLDLSAAYAVGYRPAGDYATTVQEELRWLMSSPPRAAGPANFDYAAEDAYLRSR</sequence>
<proteinExistence type="predicted"/>
<gene>
    <name evidence="2" type="ORF">JOM49_005582</name>
</gene>
<accession>A0ABS4PXA0</accession>
<reference evidence="2 3" key="1">
    <citation type="submission" date="2021-03" db="EMBL/GenBank/DDBJ databases">
        <title>Sequencing the genomes of 1000 actinobacteria strains.</title>
        <authorList>
            <person name="Klenk H.-P."/>
        </authorList>
    </citation>
    <scope>NUCLEOTIDE SEQUENCE [LARGE SCALE GENOMIC DNA]</scope>
    <source>
        <strain evidence="2 3">DSM 45510</strain>
    </source>
</reference>
<dbReference type="SUPFAM" id="SSF51735">
    <property type="entry name" value="NAD(P)-binding Rossmann-fold domains"/>
    <property type="match status" value="1"/>
</dbReference>
<feature type="domain" description="NAD-dependent epimerase/dehydratase" evidence="1">
    <location>
        <begin position="1"/>
        <end position="178"/>
    </location>
</feature>
<organism evidence="2 3">
    <name type="scientific">Amycolatopsis magusensis</name>
    <dbReference type="NCBI Taxonomy" id="882444"/>
    <lineage>
        <taxon>Bacteria</taxon>
        <taxon>Bacillati</taxon>
        <taxon>Actinomycetota</taxon>
        <taxon>Actinomycetes</taxon>
        <taxon>Pseudonocardiales</taxon>
        <taxon>Pseudonocardiaceae</taxon>
        <taxon>Amycolatopsis</taxon>
    </lineage>
</organism>